<name>A0ACB7XAK6_9ERIC</name>
<reference evidence="1 2" key="1">
    <citation type="journal article" date="2021" name="Hortic Res">
        <title>High-quality reference genome and annotation aids understanding of berry development for evergreen blueberry (Vaccinium darrowii).</title>
        <authorList>
            <person name="Yu J."/>
            <person name="Hulse-Kemp A.M."/>
            <person name="Babiker E."/>
            <person name="Staton M."/>
        </authorList>
    </citation>
    <scope>NUCLEOTIDE SEQUENCE [LARGE SCALE GENOMIC DNA]</scope>
    <source>
        <strain evidence="2">cv. NJ 8807/NJ 8810</strain>
        <tissue evidence="1">Young leaf</tissue>
    </source>
</reference>
<organism evidence="1 2">
    <name type="scientific">Vaccinium darrowii</name>
    <dbReference type="NCBI Taxonomy" id="229202"/>
    <lineage>
        <taxon>Eukaryota</taxon>
        <taxon>Viridiplantae</taxon>
        <taxon>Streptophyta</taxon>
        <taxon>Embryophyta</taxon>
        <taxon>Tracheophyta</taxon>
        <taxon>Spermatophyta</taxon>
        <taxon>Magnoliopsida</taxon>
        <taxon>eudicotyledons</taxon>
        <taxon>Gunneridae</taxon>
        <taxon>Pentapetalae</taxon>
        <taxon>asterids</taxon>
        <taxon>Ericales</taxon>
        <taxon>Ericaceae</taxon>
        <taxon>Vaccinioideae</taxon>
        <taxon>Vaccinieae</taxon>
        <taxon>Vaccinium</taxon>
    </lineage>
</organism>
<evidence type="ECO:0000313" key="1">
    <source>
        <dbReference type="EMBL" id="KAH7837754.1"/>
    </source>
</evidence>
<accession>A0ACB7XAK6</accession>
<proteinExistence type="predicted"/>
<sequence length="498" mass="56665">MNDEGDSSDHESDEEEEEEEEEEGEITNKEGTMTPLSKLLRNQSLDRISTLHDSVLLHILSFLPMEDVVGTGALSRRWQNLWTSTSTLVFKRGIYGTIRKFVASVNGTLILCRCSNIKRFVLHISCNCDESFPPDVNRWIRFATHRNVEDLDLYFRPGATDYRLPQHLFTNSSLRILSLSSRDIVIAPRGQISWMLLKSLTFDSVYLSDGAIANILSGCTVLEFLNMKEVRASSPLDINSASLKKLVLQQCLIGDGEYVLEISAPNLQFVALLGNFQRCRFRLVNVSSLVNANLSFSGDHDSDNHEKMRNQLLELLERLEHVKELHLGPWCIQVLSWGDVKGLPSPMSSCKILALHSRVMKWDNPGIASVLQSSPYIQKLVVELGSRYCEFKFCKEFIKYCDSDGKNPWTSCKRTYSPFLHLKIIEIVNFKEVDEETVLPLMQMLLLNAIILEKLVIKIRKSGYKQCLECTVSKEYVRLTHKLLSFPRASPHAVVLFA</sequence>
<dbReference type="Proteomes" id="UP000828048">
    <property type="component" value="Chromosome 6"/>
</dbReference>
<protein>
    <submittedName>
        <fullName evidence="1">Uncharacterized protein</fullName>
    </submittedName>
</protein>
<keyword evidence="2" id="KW-1185">Reference proteome</keyword>
<comment type="caution">
    <text evidence="1">The sequence shown here is derived from an EMBL/GenBank/DDBJ whole genome shotgun (WGS) entry which is preliminary data.</text>
</comment>
<gene>
    <name evidence="1" type="ORF">Vadar_017538</name>
</gene>
<evidence type="ECO:0000313" key="2">
    <source>
        <dbReference type="Proteomes" id="UP000828048"/>
    </source>
</evidence>
<dbReference type="EMBL" id="CM037156">
    <property type="protein sequence ID" value="KAH7837754.1"/>
    <property type="molecule type" value="Genomic_DNA"/>
</dbReference>